<dbReference type="GO" id="GO:0005615">
    <property type="term" value="C:extracellular space"/>
    <property type="evidence" value="ECO:0007669"/>
    <property type="project" value="UniProtKB-KW"/>
</dbReference>
<evidence type="ECO:0000256" key="8">
    <source>
        <dbReference type="ARBA" id="ARBA00067447"/>
    </source>
</evidence>
<evidence type="ECO:0000256" key="4">
    <source>
        <dbReference type="ARBA" id="ARBA00022525"/>
    </source>
</evidence>
<evidence type="ECO:0000256" key="1">
    <source>
        <dbReference type="ARBA" id="ARBA00004613"/>
    </source>
</evidence>
<dbReference type="OrthoDB" id="8922121at2759"/>
<keyword evidence="4" id="KW-0964">Secreted</keyword>
<reference evidence="11 12" key="1">
    <citation type="journal article" date="2020" name="Nature">
        <title>Six reference-quality genomes reveal evolution of bat adaptations.</title>
        <authorList>
            <person name="Jebb D."/>
            <person name="Huang Z."/>
            <person name="Pippel M."/>
            <person name="Hughes G.M."/>
            <person name="Lavrichenko K."/>
            <person name="Devanna P."/>
            <person name="Winkler S."/>
            <person name="Jermiin L.S."/>
            <person name="Skirmuntt E.C."/>
            <person name="Katzourakis A."/>
            <person name="Burkitt-Gray L."/>
            <person name="Ray D.A."/>
            <person name="Sullivan K.A.M."/>
            <person name="Roscito J.G."/>
            <person name="Kirilenko B.M."/>
            <person name="Davalos L.M."/>
            <person name="Corthals A.P."/>
            <person name="Power M.L."/>
            <person name="Jones G."/>
            <person name="Ransome R.D."/>
            <person name="Dechmann D.K.N."/>
            <person name="Locatelli A.G."/>
            <person name="Puechmaille S.J."/>
            <person name="Fedrigo O."/>
            <person name="Jarvis E.D."/>
            <person name="Hiller M."/>
            <person name="Vernes S.C."/>
            <person name="Myers E.W."/>
            <person name="Teeling E.C."/>
        </authorList>
    </citation>
    <scope>NUCLEOTIDE SEQUENCE [LARGE SCALE GENOMIC DNA]</scope>
    <source>
        <strain evidence="11">MPipKuh1</strain>
        <tissue evidence="11">Flight muscle</tissue>
    </source>
</reference>
<organism evidence="11 12">
    <name type="scientific">Pipistrellus kuhlii</name>
    <name type="common">Kuhl's pipistrelle</name>
    <dbReference type="NCBI Taxonomy" id="59472"/>
    <lineage>
        <taxon>Eukaryota</taxon>
        <taxon>Metazoa</taxon>
        <taxon>Chordata</taxon>
        <taxon>Craniata</taxon>
        <taxon>Vertebrata</taxon>
        <taxon>Euteleostomi</taxon>
        <taxon>Mammalia</taxon>
        <taxon>Eutheria</taxon>
        <taxon>Laurasiatheria</taxon>
        <taxon>Chiroptera</taxon>
        <taxon>Yangochiroptera</taxon>
        <taxon>Vespertilionidae</taxon>
        <taxon>Pipistrellus</taxon>
    </lineage>
</organism>
<evidence type="ECO:0000256" key="2">
    <source>
        <dbReference type="ARBA" id="ARBA00011033"/>
    </source>
</evidence>
<keyword evidence="3 10" id="KW-0202">Cytokine</keyword>
<dbReference type="EMBL" id="JACAGB010000012">
    <property type="protein sequence ID" value="KAF6331772.1"/>
    <property type="molecule type" value="Genomic_DNA"/>
</dbReference>
<evidence type="ECO:0000256" key="7">
    <source>
        <dbReference type="ARBA" id="ARBA00023157"/>
    </source>
</evidence>
<dbReference type="Gene3D" id="1.20.1250.10">
    <property type="match status" value="1"/>
</dbReference>
<keyword evidence="5" id="KW-0732">Signal</keyword>
<dbReference type="PANTHER" id="PTHR11691:SF8">
    <property type="entry name" value="INTERFERON EPSILON"/>
    <property type="match status" value="1"/>
</dbReference>
<dbReference type="Proteomes" id="UP000558488">
    <property type="component" value="Unassembled WGS sequence"/>
</dbReference>
<evidence type="ECO:0000256" key="3">
    <source>
        <dbReference type="ARBA" id="ARBA00022514"/>
    </source>
</evidence>
<dbReference type="Pfam" id="PF00143">
    <property type="entry name" value="Interferon"/>
    <property type="match status" value="1"/>
</dbReference>
<dbReference type="InterPro" id="IPR009079">
    <property type="entry name" value="4_helix_cytokine-like_core"/>
</dbReference>
<evidence type="ECO:0000313" key="11">
    <source>
        <dbReference type="EMBL" id="KAF6331772.1"/>
    </source>
</evidence>
<keyword evidence="12" id="KW-1185">Reference proteome</keyword>
<dbReference type="GO" id="GO:0005125">
    <property type="term" value="F:cytokine activity"/>
    <property type="evidence" value="ECO:0007669"/>
    <property type="project" value="UniProtKB-KW"/>
</dbReference>
<dbReference type="SUPFAM" id="SSF47266">
    <property type="entry name" value="4-helical cytokines"/>
    <property type="match status" value="1"/>
</dbReference>
<evidence type="ECO:0000256" key="9">
    <source>
        <dbReference type="ARBA" id="ARBA00075626"/>
    </source>
</evidence>
<dbReference type="PRINTS" id="PR00266">
    <property type="entry name" value="INTERFERONAB"/>
</dbReference>
<dbReference type="SMART" id="SM00076">
    <property type="entry name" value="IFabd"/>
    <property type="match status" value="1"/>
</dbReference>
<dbReference type="GO" id="GO:0005126">
    <property type="term" value="F:cytokine receptor binding"/>
    <property type="evidence" value="ECO:0007669"/>
    <property type="project" value="InterPro"/>
</dbReference>
<dbReference type="PROSITE" id="PS00252">
    <property type="entry name" value="INTERFERON_A_B_D"/>
    <property type="match status" value="1"/>
</dbReference>
<accession>A0A7J7W2Z0</accession>
<evidence type="ECO:0000313" key="12">
    <source>
        <dbReference type="Proteomes" id="UP000558488"/>
    </source>
</evidence>
<dbReference type="GO" id="GO:0051607">
    <property type="term" value="P:defense response to virus"/>
    <property type="evidence" value="ECO:0007669"/>
    <property type="project" value="UniProtKB-KW"/>
</dbReference>
<gene>
    <name evidence="11" type="ORF">mPipKuh1_006525</name>
</gene>
<dbReference type="FunFam" id="1.20.1250.10:FF:000033">
    <property type="entry name" value="Interferon epsilon"/>
    <property type="match status" value="1"/>
</dbReference>
<proteinExistence type="inferred from homology"/>
<keyword evidence="6 10" id="KW-0051">Antiviral defense</keyword>
<dbReference type="AlphaFoldDB" id="A0A7J7W2Z0"/>
<sequence>MISKHFCESVLVLLTSSAIFSLELKLILFQQRRVNRESLTLLNNLRPSSIQQCLPHRKDFLLPQEAVNPHQEEKGYTLIILHEMLQQIFSLFQANVSLEGWKESHVEKFLVELHQQLEYLEMLMGLHTDQKSSAVGSENLRLQVKMYFRRIRDYLANQEYSRCAWTIVQVEVNRCLFFVFPLTGKLSKQETDP</sequence>
<comment type="caution">
    <text evidence="11">The sequence shown here is derived from an EMBL/GenBank/DDBJ whole genome shotgun (WGS) entry which is preliminary data.</text>
</comment>
<name>A0A7J7W2Z0_PIPKU</name>
<comment type="similarity">
    <text evidence="2 10">Belongs to the alpha/beta interferon family.</text>
</comment>
<evidence type="ECO:0000256" key="6">
    <source>
        <dbReference type="ARBA" id="ARBA00023118"/>
    </source>
</evidence>
<keyword evidence="7" id="KW-1015">Disulfide bond</keyword>
<evidence type="ECO:0000256" key="5">
    <source>
        <dbReference type="ARBA" id="ARBA00022729"/>
    </source>
</evidence>
<comment type="subcellular location">
    <subcellularLocation>
        <location evidence="1">Secreted</location>
    </subcellularLocation>
</comment>
<protein>
    <recommendedName>
        <fullName evidence="8">Interferon epsilon</fullName>
    </recommendedName>
    <alternativeName>
        <fullName evidence="9">Interferon epsilon-1</fullName>
    </alternativeName>
</protein>
<dbReference type="InterPro" id="IPR000471">
    <property type="entry name" value="Interferon_alpha/beta/delta"/>
</dbReference>
<dbReference type="PANTHER" id="PTHR11691">
    <property type="entry name" value="TYPE I INTERFERON"/>
    <property type="match status" value="1"/>
</dbReference>
<evidence type="ECO:0000256" key="10">
    <source>
        <dbReference type="RuleBase" id="RU000436"/>
    </source>
</evidence>